<sequence>MVRAILDGRKTQTRRVIAKQPFDRSWSRHDHRIQYVSGRAENQDETDGFYAYSTSSGGEWQAKSPFGQPGDRLWVRETHAIFATYGQRRVDGERWGPWGGLSTVVSPDGKQIVYFREGFDRCDPGRWRPSIHMPRWASRILLEVAEVRVERLQTITEDDARAEGIAEVPGQSGEPGAWWTGDVKEGSALHGHTPVAAFGRLWNSLNAARDHGWDANPWVWVVSFKPVSSTGA</sequence>
<evidence type="ECO:0000313" key="2">
    <source>
        <dbReference type="Proteomes" id="UP000243719"/>
    </source>
</evidence>
<dbReference type="AlphaFoldDB" id="A0A1H2PTZ1"/>
<organism evidence="1 2">
    <name type="scientific">Chitinasiproducens palmae</name>
    <dbReference type="NCBI Taxonomy" id="1770053"/>
    <lineage>
        <taxon>Bacteria</taxon>
        <taxon>Pseudomonadati</taxon>
        <taxon>Pseudomonadota</taxon>
        <taxon>Betaproteobacteria</taxon>
        <taxon>Burkholderiales</taxon>
        <taxon>Burkholderiaceae</taxon>
        <taxon>Chitinasiproducens</taxon>
    </lineage>
</organism>
<dbReference type="STRING" id="1770053.SAMN05216551_109124"/>
<dbReference type="EMBL" id="FNLO01000009">
    <property type="protein sequence ID" value="SDV49776.1"/>
    <property type="molecule type" value="Genomic_DNA"/>
</dbReference>
<name>A0A1H2PTZ1_9BURK</name>
<dbReference type="Proteomes" id="UP000243719">
    <property type="component" value="Unassembled WGS sequence"/>
</dbReference>
<gene>
    <name evidence="1" type="ORF">SAMN05216551_109124</name>
</gene>
<keyword evidence="2" id="KW-1185">Reference proteome</keyword>
<accession>A0A1H2PTZ1</accession>
<evidence type="ECO:0000313" key="1">
    <source>
        <dbReference type="EMBL" id="SDV49776.1"/>
    </source>
</evidence>
<reference evidence="2" key="1">
    <citation type="submission" date="2016-09" db="EMBL/GenBank/DDBJ databases">
        <authorList>
            <person name="Varghese N."/>
            <person name="Submissions S."/>
        </authorList>
    </citation>
    <scope>NUCLEOTIDE SEQUENCE [LARGE SCALE GENOMIC DNA]</scope>
    <source>
        <strain evidence="2">JS23</strain>
    </source>
</reference>
<proteinExistence type="predicted"/>
<protein>
    <submittedName>
        <fullName evidence="1">Uncharacterized protein</fullName>
    </submittedName>
</protein>